<reference evidence="2 3" key="1">
    <citation type="journal article" date="2024" name="bioRxiv">
        <title>A reference genome for Trichogramma kaykai: A tiny desert-dwelling parasitoid wasp with competing sex-ratio distorters.</title>
        <authorList>
            <person name="Culotta J."/>
            <person name="Lindsey A.R."/>
        </authorList>
    </citation>
    <scope>NUCLEOTIDE SEQUENCE [LARGE SCALE GENOMIC DNA]</scope>
    <source>
        <strain evidence="2 3">KSX58</strain>
    </source>
</reference>
<name>A0ABD2X0P2_9HYME</name>
<sequence length="123" mass="13677">MHSHRDRLDGSSLSTTSSNDEDARTSSTRVHLAILSRGRESLHCYYLFAAAAQLVLGVAGARRNKSETCSLYIHVYSCNSMLFQEYSICHFQASLASMQLCLAQGRGSIYNAFVSYRPVYGKL</sequence>
<feature type="region of interest" description="Disordered" evidence="1">
    <location>
        <begin position="1"/>
        <end position="22"/>
    </location>
</feature>
<keyword evidence="3" id="KW-1185">Reference proteome</keyword>
<protein>
    <submittedName>
        <fullName evidence="2">Uncharacterized protein</fullName>
    </submittedName>
</protein>
<organism evidence="2 3">
    <name type="scientific">Trichogramma kaykai</name>
    <dbReference type="NCBI Taxonomy" id="54128"/>
    <lineage>
        <taxon>Eukaryota</taxon>
        <taxon>Metazoa</taxon>
        <taxon>Ecdysozoa</taxon>
        <taxon>Arthropoda</taxon>
        <taxon>Hexapoda</taxon>
        <taxon>Insecta</taxon>
        <taxon>Pterygota</taxon>
        <taxon>Neoptera</taxon>
        <taxon>Endopterygota</taxon>
        <taxon>Hymenoptera</taxon>
        <taxon>Apocrita</taxon>
        <taxon>Proctotrupomorpha</taxon>
        <taxon>Chalcidoidea</taxon>
        <taxon>Trichogrammatidae</taxon>
        <taxon>Trichogramma</taxon>
    </lineage>
</organism>
<evidence type="ECO:0000256" key="1">
    <source>
        <dbReference type="SAM" id="MobiDB-lite"/>
    </source>
</evidence>
<gene>
    <name evidence="2" type="ORF">TKK_007698</name>
</gene>
<accession>A0ABD2X0P2</accession>
<comment type="caution">
    <text evidence="2">The sequence shown here is derived from an EMBL/GenBank/DDBJ whole genome shotgun (WGS) entry which is preliminary data.</text>
</comment>
<dbReference type="AlphaFoldDB" id="A0ABD2X0P2"/>
<dbReference type="EMBL" id="JBJJXI010000059">
    <property type="protein sequence ID" value="KAL3398555.1"/>
    <property type="molecule type" value="Genomic_DNA"/>
</dbReference>
<proteinExistence type="predicted"/>
<evidence type="ECO:0000313" key="3">
    <source>
        <dbReference type="Proteomes" id="UP001627154"/>
    </source>
</evidence>
<dbReference type="Proteomes" id="UP001627154">
    <property type="component" value="Unassembled WGS sequence"/>
</dbReference>
<evidence type="ECO:0000313" key="2">
    <source>
        <dbReference type="EMBL" id="KAL3398555.1"/>
    </source>
</evidence>